<dbReference type="OMA" id="ASTFWHA"/>
<feature type="region of interest" description="Disordered" evidence="2">
    <location>
        <begin position="416"/>
        <end position="493"/>
    </location>
</feature>
<sequence length="973" mass="108565">MAEVNDAAGAPDSKPSSPAQLLLAPPRGGGDAGANLGSDGSAGGSGNKRASSDGANQGGNSTEKMSSGATTLKRATGSNKKADIENEDDTNGRQSSPAQEGDNFTQRVLRKQRSISGRILSAQEAFAMPAGAADNGSPAVWNPPPEYKPDGAFCMVSVPARLDHIGSNRFVREGYGGLEVLTSNEGLTATDLAELNELVGEREDVNEFFLRPLDDSPNPTELETLLNSLSAHREMASILSVYECRDLAARVFGMTTIMRRMLVKYRFMRHQVETQGSGTADMLFAAQKENTQLQIAMGQMVGQWQVITDHLKEEKENTTERYRADFKILMAEHESEKQSLRDQISALEAKLGTSNECVESLASHAFDVDRMMNFLNRNQTKVTGNWRRLEELFKHHKLGTTQPSEWQTLTNVTSADDMFAEPGPFNFRHEDDTEEKDNGDKSGPDGNSGPSGGTKPSGRRVSILDHTGDSRPNEQASTRPSSGTSKCQHEVPDQVQWRPIAWDASGDSARPVGKEYLIDEKTACASLANLPIVWRKLRTDVQLVMHTGMTYHAAMKLLDKDTMAHDMFSPFDLSCMLARMMFWNRLDSTYWTTYVPEIYYLRAEAILERWTDNDETPEYWPDRIDHTQDDSDLLLGPDDTEGDSESRDPEEDKLRALPVLLRDSSSTQNPVSPLRRSKRRTSSMSSQSDSVSSAPPSKKKRKVRPSDERKKSPLARKDMEDLTPEELTVIEKPGPGITSWRHKGILTTFAPSTVNAVDQSPGFPDYAPNHNGGSKPLKARFRSDEYEDILDSNPCERMFRRRIVHLLFHKRSALPDSALEVLSEVVVYMKENASTFWHAGHWVTFDADSMEAAKAQVARKKLHDAAIKDYNKLVVKLKASGAPQTILYEPGIWVYPAKLCHWILFDRSETNVGTEPYTMMEQLAILDRVEPARIQWTGWSTKDLIAERPPEIRDMLLTPDELRGNWVSVEHQN</sequence>
<gene>
    <name evidence="3" type="ORF">PHYSODRAFT_335713</name>
</gene>
<feature type="compositionally biased region" description="Low complexity" evidence="2">
    <location>
        <begin position="15"/>
        <end position="26"/>
    </location>
</feature>
<proteinExistence type="predicted"/>
<feature type="compositionally biased region" description="Polar residues" evidence="2">
    <location>
        <begin position="53"/>
        <end position="70"/>
    </location>
</feature>
<dbReference type="AlphaFoldDB" id="G4ZSF6"/>
<feature type="region of interest" description="Disordered" evidence="2">
    <location>
        <begin position="1"/>
        <end position="107"/>
    </location>
</feature>
<dbReference type="SMR" id="G4ZSF6"/>
<feature type="compositionally biased region" description="Basic and acidic residues" evidence="2">
    <location>
        <begin position="427"/>
        <end position="443"/>
    </location>
</feature>
<dbReference type="RefSeq" id="XP_009531465.1">
    <property type="nucleotide sequence ID" value="XM_009533170.1"/>
</dbReference>
<feature type="compositionally biased region" description="Basic and acidic residues" evidence="2">
    <location>
        <begin position="620"/>
        <end position="629"/>
    </location>
</feature>
<feature type="coiled-coil region" evidence="1">
    <location>
        <begin position="323"/>
        <end position="350"/>
    </location>
</feature>
<keyword evidence="4" id="KW-1185">Reference proteome</keyword>
<dbReference type="GeneID" id="20647082"/>
<organism evidence="3 4">
    <name type="scientific">Phytophthora sojae (strain P6497)</name>
    <name type="common">Soybean stem and root rot agent</name>
    <name type="synonym">Phytophthora megasperma f. sp. glycines</name>
    <dbReference type="NCBI Taxonomy" id="1094619"/>
    <lineage>
        <taxon>Eukaryota</taxon>
        <taxon>Sar</taxon>
        <taxon>Stramenopiles</taxon>
        <taxon>Oomycota</taxon>
        <taxon>Peronosporomycetes</taxon>
        <taxon>Peronosporales</taxon>
        <taxon>Peronosporaceae</taxon>
        <taxon>Phytophthora</taxon>
    </lineage>
</organism>
<name>G4ZSF6_PHYSP</name>
<feature type="compositionally biased region" description="Basic and acidic residues" evidence="2">
    <location>
        <begin position="644"/>
        <end position="655"/>
    </location>
</feature>
<evidence type="ECO:0000313" key="3">
    <source>
        <dbReference type="EMBL" id="EGZ14036.1"/>
    </source>
</evidence>
<reference evidence="3 4" key="1">
    <citation type="journal article" date="2006" name="Science">
        <title>Phytophthora genome sequences uncover evolutionary origins and mechanisms of pathogenesis.</title>
        <authorList>
            <person name="Tyler B.M."/>
            <person name="Tripathy S."/>
            <person name="Zhang X."/>
            <person name="Dehal P."/>
            <person name="Jiang R.H."/>
            <person name="Aerts A."/>
            <person name="Arredondo F.D."/>
            <person name="Baxter L."/>
            <person name="Bensasson D."/>
            <person name="Beynon J.L."/>
            <person name="Chapman J."/>
            <person name="Damasceno C.M."/>
            <person name="Dorrance A.E."/>
            <person name="Dou D."/>
            <person name="Dickerman A.W."/>
            <person name="Dubchak I.L."/>
            <person name="Garbelotto M."/>
            <person name="Gijzen M."/>
            <person name="Gordon S.G."/>
            <person name="Govers F."/>
            <person name="Grunwald N.J."/>
            <person name="Huang W."/>
            <person name="Ivors K.L."/>
            <person name="Jones R.W."/>
            <person name="Kamoun S."/>
            <person name="Krampis K."/>
            <person name="Lamour K.H."/>
            <person name="Lee M.K."/>
            <person name="McDonald W.H."/>
            <person name="Medina M."/>
            <person name="Meijer H.J."/>
            <person name="Nordberg E.K."/>
            <person name="Maclean D.J."/>
            <person name="Ospina-Giraldo M.D."/>
            <person name="Morris P.F."/>
            <person name="Phuntumart V."/>
            <person name="Putnam N.H."/>
            <person name="Rash S."/>
            <person name="Rose J.K."/>
            <person name="Sakihama Y."/>
            <person name="Salamov A.A."/>
            <person name="Savidor A."/>
            <person name="Scheuring C.F."/>
            <person name="Smith B.M."/>
            <person name="Sobral B.W."/>
            <person name="Terry A."/>
            <person name="Torto-Alalibo T.A."/>
            <person name="Win J."/>
            <person name="Xu Z."/>
            <person name="Zhang H."/>
            <person name="Grigoriev I.V."/>
            <person name="Rokhsar D.S."/>
            <person name="Boore J.L."/>
        </authorList>
    </citation>
    <scope>NUCLEOTIDE SEQUENCE [LARGE SCALE GENOMIC DNA]</scope>
    <source>
        <strain evidence="3 4">P6497</strain>
    </source>
</reference>
<feature type="compositionally biased region" description="Basic and acidic residues" evidence="2">
    <location>
        <begin position="704"/>
        <end position="720"/>
    </location>
</feature>
<dbReference type="EMBL" id="JH159156">
    <property type="protein sequence ID" value="EGZ14036.1"/>
    <property type="molecule type" value="Genomic_DNA"/>
</dbReference>
<feature type="compositionally biased region" description="Polar residues" evidence="2">
    <location>
        <begin position="92"/>
        <end position="106"/>
    </location>
</feature>
<feature type="compositionally biased region" description="Polar residues" evidence="2">
    <location>
        <begin position="473"/>
        <end position="486"/>
    </location>
</feature>
<keyword evidence="1" id="KW-0175">Coiled coil</keyword>
<evidence type="ECO:0000256" key="1">
    <source>
        <dbReference type="SAM" id="Coils"/>
    </source>
</evidence>
<dbReference type="InParanoid" id="G4ZSF6"/>
<feature type="compositionally biased region" description="Low complexity" evidence="2">
    <location>
        <begin position="682"/>
        <end position="696"/>
    </location>
</feature>
<evidence type="ECO:0000256" key="2">
    <source>
        <dbReference type="SAM" id="MobiDB-lite"/>
    </source>
</evidence>
<protein>
    <submittedName>
        <fullName evidence="3">Uncharacterized protein</fullName>
    </submittedName>
</protein>
<accession>G4ZSF6</accession>
<evidence type="ECO:0000313" key="4">
    <source>
        <dbReference type="Proteomes" id="UP000002640"/>
    </source>
</evidence>
<feature type="region of interest" description="Disordered" evidence="2">
    <location>
        <begin position="618"/>
        <end position="728"/>
    </location>
</feature>
<feature type="compositionally biased region" description="Basic and acidic residues" evidence="2">
    <location>
        <begin position="462"/>
        <end position="472"/>
    </location>
</feature>
<dbReference type="KEGG" id="psoj:PHYSODRAFT_335713"/>
<dbReference type="Proteomes" id="UP000002640">
    <property type="component" value="Unassembled WGS sequence"/>
</dbReference>